<feature type="domain" description="EF-hand" evidence="6">
    <location>
        <begin position="37"/>
        <end position="72"/>
    </location>
</feature>
<dbReference type="GO" id="GO:0005509">
    <property type="term" value="F:calcium ion binding"/>
    <property type="evidence" value="ECO:0007669"/>
    <property type="project" value="InterPro"/>
</dbReference>
<comment type="caution">
    <text evidence="7">The sequence shown here is derived from an EMBL/GenBank/DDBJ whole genome shotgun (WGS) entry which is preliminary data.</text>
</comment>
<dbReference type="PROSITE" id="PS00678">
    <property type="entry name" value="WD_REPEATS_1"/>
    <property type="match status" value="2"/>
</dbReference>
<dbReference type="InterPro" id="IPR036322">
    <property type="entry name" value="WD40_repeat_dom_sf"/>
</dbReference>
<dbReference type="InterPro" id="IPR002048">
    <property type="entry name" value="EF_hand_dom"/>
</dbReference>
<evidence type="ECO:0000313" key="7">
    <source>
        <dbReference type="EMBL" id="KAI6654083.1"/>
    </source>
</evidence>
<protein>
    <recommendedName>
        <fullName evidence="1">WD repeat-containing protein on Y chromosome</fullName>
    </recommendedName>
</protein>
<dbReference type="InterPro" id="IPR001680">
    <property type="entry name" value="WD40_rpt"/>
</dbReference>
<evidence type="ECO:0000256" key="5">
    <source>
        <dbReference type="PROSITE-ProRule" id="PRU00221"/>
    </source>
</evidence>
<feature type="repeat" description="WD" evidence="5">
    <location>
        <begin position="832"/>
        <end position="863"/>
    </location>
</feature>
<dbReference type="SUPFAM" id="SSF50978">
    <property type="entry name" value="WD40 repeat-like"/>
    <property type="match status" value="3"/>
</dbReference>
<feature type="repeat" description="WD" evidence="5">
    <location>
        <begin position="545"/>
        <end position="579"/>
    </location>
</feature>
<dbReference type="PROSITE" id="PS00018">
    <property type="entry name" value="EF_HAND_1"/>
    <property type="match status" value="1"/>
</dbReference>
<dbReference type="CDD" id="cd00051">
    <property type="entry name" value="EFh"/>
    <property type="match status" value="1"/>
</dbReference>
<dbReference type="InterPro" id="IPR051242">
    <property type="entry name" value="WD-EF-hand_domain"/>
</dbReference>
<dbReference type="SMART" id="SM00320">
    <property type="entry name" value="WD40"/>
    <property type="match status" value="11"/>
</dbReference>
<gene>
    <name evidence="7" type="ORF">LOD99_2930</name>
</gene>
<dbReference type="PROSITE" id="PS50294">
    <property type="entry name" value="WD_REPEATS_REGION"/>
    <property type="match status" value="3"/>
</dbReference>
<organism evidence="7 8">
    <name type="scientific">Oopsacas minuta</name>
    <dbReference type="NCBI Taxonomy" id="111878"/>
    <lineage>
        <taxon>Eukaryota</taxon>
        <taxon>Metazoa</taxon>
        <taxon>Porifera</taxon>
        <taxon>Hexactinellida</taxon>
        <taxon>Hexasterophora</taxon>
        <taxon>Lyssacinosida</taxon>
        <taxon>Leucopsacidae</taxon>
        <taxon>Oopsacas</taxon>
    </lineage>
</organism>
<dbReference type="SUPFAM" id="SSF47473">
    <property type="entry name" value="EF-hand"/>
    <property type="match status" value="1"/>
</dbReference>
<evidence type="ECO:0000256" key="1">
    <source>
        <dbReference type="ARBA" id="ARBA00014901"/>
    </source>
</evidence>
<dbReference type="PANTHER" id="PTHR44324:SF6">
    <property type="entry name" value="EF-HAND CALCIUM BINDING DOMAIN 8"/>
    <property type="match status" value="1"/>
</dbReference>
<reference evidence="7 8" key="1">
    <citation type="journal article" date="2023" name="BMC Biol.">
        <title>The compact genome of the sponge Oopsacas minuta (Hexactinellida) is lacking key metazoan core genes.</title>
        <authorList>
            <person name="Santini S."/>
            <person name="Schenkelaars Q."/>
            <person name="Jourda C."/>
            <person name="Duchesne M."/>
            <person name="Belahbib H."/>
            <person name="Rocher C."/>
            <person name="Selva M."/>
            <person name="Riesgo A."/>
            <person name="Vervoort M."/>
            <person name="Leys S.P."/>
            <person name="Kodjabachian L."/>
            <person name="Le Bivic A."/>
            <person name="Borchiellini C."/>
            <person name="Claverie J.M."/>
            <person name="Renard E."/>
        </authorList>
    </citation>
    <scope>NUCLEOTIDE SEQUENCE [LARGE SCALE GENOMIC DNA]</scope>
    <source>
        <strain evidence="7">SPO-2</strain>
    </source>
</reference>
<feature type="repeat" description="WD" evidence="5">
    <location>
        <begin position="368"/>
        <end position="393"/>
    </location>
</feature>
<dbReference type="Gene3D" id="2.130.10.10">
    <property type="entry name" value="YVTN repeat-like/Quinoprotein amine dehydrogenase"/>
    <property type="match status" value="3"/>
</dbReference>
<dbReference type="InterPro" id="IPR019775">
    <property type="entry name" value="WD40_repeat_CS"/>
</dbReference>
<dbReference type="Gene3D" id="1.10.238.10">
    <property type="entry name" value="EF-hand"/>
    <property type="match status" value="1"/>
</dbReference>
<evidence type="ECO:0000256" key="4">
    <source>
        <dbReference type="ARBA" id="ARBA00022837"/>
    </source>
</evidence>
<dbReference type="Proteomes" id="UP001165289">
    <property type="component" value="Unassembled WGS sequence"/>
</dbReference>
<evidence type="ECO:0000256" key="2">
    <source>
        <dbReference type="ARBA" id="ARBA00022574"/>
    </source>
</evidence>
<dbReference type="InterPro" id="IPR011992">
    <property type="entry name" value="EF-hand-dom_pair"/>
</dbReference>
<keyword evidence="4" id="KW-0106">Calcium</keyword>
<dbReference type="PROSITE" id="PS50222">
    <property type="entry name" value="EF_HAND_2"/>
    <property type="match status" value="2"/>
</dbReference>
<dbReference type="InterPro" id="IPR015943">
    <property type="entry name" value="WD40/YVTN_repeat-like_dom_sf"/>
</dbReference>
<evidence type="ECO:0000256" key="3">
    <source>
        <dbReference type="ARBA" id="ARBA00022737"/>
    </source>
</evidence>
<dbReference type="PANTHER" id="PTHR44324">
    <property type="entry name" value="WD40 REPEAT DOMAIN 95"/>
    <property type="match status" value="1"/>
</dbReference>
<dbReference type="Pfam" id="PF00400">
    <property type="entry name" value="WD40"/>
    <property type="match status" value="3"/>
</dbReference>
<dbReference type="InterPro" id="IPR018247">
    <property type="entry name" value="EF_Hand_1_Ca_BS"/>
</dbReference>
<feature type="domain" description="EF-hand" evidence="6">
    <location>
        <begin position="74"/>
        <end position="109"/>
    </location>
</feature>
<feature type="repeat" description="WD" evidence="5">
    <location>
        <begin position="404"/>
        <end position="445"/>
    </location>
</feature>
<dbReference type="SMART" id="SM00054">
    <property type="entry name" value="EFh"/>
    <property type="match status" value="2"/>
</dbReference>
<evidence type="ECO:0000259" key="6">
    <source>
        <dbReference type="PROSITE" id="PS50222"/>
    </source>
</evidence>
<evidence type="ECO:0000313" key="8">
    <source>
        <dbReference type="Proteomes" id="UP001165289"/>
    </source>
</evidence>
<dbReference type="PROSITE" id="PS50082">
    <property type="entry name" value="WD_REPEATS_2"/>
    <property type="match status" value="4"/>
</dbReference>
<keyword evidence="3" id="KW-0677">Repeat</keyword>
<dbReference type="EMBL" id="JAKMXF010000233">
    <property type="protein sequence ID" value="KAI6654083.1"/>
    <property type="molecule type" value="Genomic_DNA"/>
</dbReference>
<keyword evidence="2 5" id="KW-0853">WD repeat</keyword>
<keyword evidence="8" id="KW-1185">Reference proteome</keyword>
<sequence>MSISLAAPLSSPSSAIIEKSSASGEGYDKIEDSVNLQHLMKLMSIFQSADENGSDGLDLGEFQHAFKEILGTNKSDKQLKSMFMKVDTNSDGTVDWDEFCTYMLLEYQEKDSMNNSEGEMPFMNTIRKVSHSPHRDILSRISFYHHETPRYQDSSTSVCNASPCDGRFITYSKEGAVALWDTKMSLLKSYHIDTSRLKQLWVLDAIYMQNTGKVITATTDGEINFYELGSPSCERHIRISGLPFNPITIDYWCDAPSGNTGVLIFGDADGGVGTICFSNLQSSIFGLQTGNKQVCYHKLNWYDLLMCKYDDCVVQYSEKLHREWTRKVQYCANLNCFVSCSTNTNTALILCDVDRRRKTNVFKVNKGVNSFEYSSQWNVIVTGGLDRLLRMWNPYVTTTPTAFLRGHESAILHLVINNTDGQIVSLSKDSLIKVWDIQNHGCIQTINCQKGADPALHPPTALCLHDKKHVLLLGAYQLLKLENEEKSPNAFSEAVTHHSPLCTALYNENFNQIVCGCMGSVISVWDVETGEKVIQYSKVHGDREITSMTFDPSGRRLLTGGRDGKVKIWNFNNGACLSEIDMGDTSEITSLLMIGDKIVTAGWNRKLGCIRDNKVTKKTIEQFFGVGVHQEDILCSALLPPNIIASGSYKGEIFLWNLDVQKLLKKLYSSAGEVIEDMEDSTNTSTQPYPTDSNIDLGELYQRKKERISKWDVFSTGTASLGYLNADYTYSVENLLFLTARSHTDNNTGSLVSAGARGRIQFWNIPNGELISQFSAFSDDNTQETVYGLTTNKNNTVLYTGDSRGYMRAWNIEEYGIRKSKSRKQPVCLFSIRCHLEAIVSIEYMRDKGLLLTASTDRRVRLWTSVGRYIGTCGEETPWRINPSTDLSTLPKKIPVEIQKCGSTNTIDTMTGPVRTKWRIYKNLMKAYIFMAVSGRKKTDRFQGLLSKLASDNINEEDMIPIEEDLSKLLAKFLQPKLHRPRHKQGVVVKAQDIELSSIYSKLYTPGLDESVFQPVQFVVKNKSKYKQSNVSMNEDKKQTQNDVKDVFGVVSELKQQLDLSG</sequence>
<accession>A0AAV7JZI6</accession>
<dbReference type="AlphaFoldDB" id="A0AAV7JZI6"/>
<name>A0AAV7JZI6_9METZ</name>
<dbReference type="Pfam" id="PF13499">
    <property type="entry name" value="EF-hand_7"/>
    <property type="match status" value="1"/>
</dbReference>
<proteinExistence type="predicted"/>